<organism evidence="2">
    <name type="scientific">Haloferax sp. CBA1149</name>
    <dbReference type="NCBI Taxonomy" id="2650753"/>
    <lineage>
        <taxon>Archaea</taxon>
        <taxon>Methanobacteriati</taxon>
        <taxon>Methanobacteriota</taxon>
        <taxon>Stenosarchaea group</taxon>
        <taxon>Halobacteria</taxon>
        <taxon>Halobacteriales</taxon>
        <taxon>Haloferacaceae</taxon>
        <taxon>Haloferax</taxon>
    </lineage>
</organism>
<accession>A0A643JQZ8</accession>
<name>A0A643JQZ8_9EURY</name>
<proteinExistence type="predicted"/>
<protein>
    <submittedName>
        <fullName evidence="2">Uncharacterized protein</fullName>
    </submittedName>
</protein>
<feature type="coiled-coil region" evidence="1">
    <location>
        <begin position="270"/>
        <end position="304"/>
    </location>
</feature>
<sequence length="675" mass="75080">MKSEVDTSILNSVNIKRFTKSVLEEHGASLDRSNSAKWQVDFPAGLSQELDRQQGTLVFDPADKTLGEGDLLVQPGTRVFSALLDLVQKPASLGRLRLTEDNLQINPPDVFEPSNLGVDITEFQKNDSDFALTFHFRVQFETPASFHSEEMFSVTIDPQTQARLPDLTARLTSHLPQLLQQNNEGERRSVSEAAVQESFSKAQQAVINRSRPIISEIQTEADDSATERIDEIRSWYEQRQSELDEQITSQVEEIRKWNKKYRKARKDSTRRKYINNKREAERNLEQLKKTVEKKKRELDEEEATEIDEVIDRNEVKVDVSLVGVTEITYVRGTLTLDIQSSQVQTQAEVTYHPATDEYHGLDCEVCSRDLTEGVLPRLCSNGHLVGDPCSNSCRNCDLAYCDDCDTTATLDNCTVCLEDVCQSCVEVCLTCESAVCSDHTDICDSCGQATCHLCGEECTTCGSFHCDTHLELCSECDDYHCDTHTDSCAQCGSVRCEAHLETCDTCGDLLCEDHTASCATCDETVCDDHVEYCEVCLAHSVAEPRGFCDHHTEHCSVGGEVLCATHRDSTTLGSGHVCENHRAACSTCTIEYRETNLTNGQCSACNSLGEVDEDHIPTVVSKEYRSVKAGANDAYMVILGKQLLGRNKLIVYDIKTGEEAHRQSAGLLKQLLGGI</sequence>
<reference evidence="2" key="1">
    <citation type="submission" date="2019-09" db="EMBL/GenBank/DDBJ databases">
        <title>Genomic analysis of Haloferax sp. CBA1149.</title>
        <authorList>
            <person name="Roh S.W."/>
        </authorList>
    </citation>
    <scope>NUCLEOTIDE SEQUENCE</scope>
    <source>
        <strain evidence="2">CBA1149</strain>
    </source>
</reference>
<dbReference type="AlphaFoldDB" id="A0A643JQZ8"/>
<evidence type="ECO:0000313" key="2">
    <source>
        <dbReference type="EMBL" id="KAB1184795.1"/>
    </source>
</evidence>
<evidence type="ECO:0000256" key="1">
    <source>
        <dbReference type="SAM" id="Coils"/>
    </source>
</evidence>
<gene>
    <name evidence="2" type="ORF">Hfx1149_17175</name>
</gene>
<dbReference type="EMBL" id="VZUS01000006">
    <property type="protein sequence ID" value="KAB1184795.1"/>
    <property type="molecule type" value="Genomic_DNA"/>
</dbReference>
<comment type="caution">
    <text evidence="2">The sequence shown here is derived from an EMBL/GenBank/DDBJ whole genome shotgun (WGS) entry which is preliminary data.</text>
</comment>
<dbReference type="RefSeq" id="WP_151139959.1">
    <property type="nucleotide sequence ID" value="NZ_VZUS01000006.1"/>
</dbReference>
<keyword evidence="1" id="KW-0175">Coiled coil</keyword>